<name>A0ABN8S250_9CNID</name>
<evidence type="ECO:0000313" key="1">
    <source>
        <dbReference type="EMBL" id="CAH3185623.1"/>
    </source>
</evidence>
<reference evidence="1 2" key="1">
    <citation type="submission" date="2022-05" db="EMBL/GenBank/DDBJ databases">
        <authorList>
            <consortium name="Genoscope - CEA"/>
            <person name="William W."/>
        </authorList>
    </citation>
    <scope>NUCLEOTIDE SEQUENCE [LARGE SCALE GENOMIC DNA]</scope>
</reference>
<proteinExistence type="predicted"/>
<keyword evidence="2" id="KW-1185">Reference proteome</keyword>
<sequence>MTIDNRLYFDNHVSVICKKINNQFNRILRFILQDYSSPYDILLSKVNMKSLFIRHLQNFMITS</sequence>
<gene>
    <name evidence="1" type="ORF">PLOB_00033057</name>
</gene>
<dbReference type="EMBL" id="CALNXK010000435">
    <property type="protein sequence ID" value="CAH3185623.1"/>
    <property type="molecule type" value="Genomic_DNA"/>
</dbReference>
<comment type="caution">
    <text evidence="1">The sequence shown here is derived from an EMBL/GenBank/DDBJ whole genome shotgun (WGS) entry which is preliminary data.</text>
</comment>
<evidence type="ECO:0008006" key="3">
    <source>
        <dbReference type="Google" id="ProtNLM"/>
    </source>
</evidence>
<accession>A0ABN8S250</accession>
<protein>
    <recommendedName>
        <fullName evidence="3">Maturase K</fullName>
    </recommendedName>
</protein>
<organism evidence="1 2">
    <name type="scientific">Porites lobata</name>
    <dbReference type="NCBI Taxonomy" id="104759"/>
    <lineage>
        <taxon>Eukaryota</taxon>
        <taxon>Metazoa</taxon>
        <taxon>Cnidaria</taxon>
        <taxon>Anthozoa</taxon>
        <taxon>Hexacorallia</taxon>
        <taxon>Scleractinia</taxon>
        <taxon>Fungiina</taxon>
        <taxon>Poritidae</taxon>
        <taxon>Porites</taxon>
    </lineage>
</organism>
<evidence type="ECO:0000313" key="2">
    <source>
        <dbReference type="Proteomes" id="UP001159405"/>
    </source>
</evidence>
<dbReference type="Proteomes" id="UP001159405">
    <property type="component" value="Unassembled WGS sequence"/>
</dbReference>